<proteinExistence type="predicted"/>
<accession>A0ABW5LRY1</accession>
<evidence type="ECO:0000313" key="2">
    <source>
        <dbReference type="Proteomes" id="UP001597508"/>
    </source>
</evidence>
<keyword evidence="2" id="KW-1185">Reference proteome</keyword>
<dbReference type="RefSeq" id="WP_379666047.1">
    <property type="nucleotide sequence ID" value="NZ_JBHULH010000003.1"/>
</dbReference>
<dbReference type="EMBL" id="JBHULH010000003">
    <property type="protein sequence ID" value="MFD2567339.1"/>
    <property type="molecule type" value="Genomic_DNA"/>
</dbReference>
<name>A0ABW5LRY1_9FLAO</name>
<gene>
    <name evidence="1" type="ORF">ACFSRZ_08140</name>
</gene>
<evidence type="ECO:0000313" key="1">
    <source>
        <dbReference type="EMBL" id="MFD2567339.1"/>
    </source>
</evidence>
<reference evidence="2" key="1">
    <citation type="journal article" date="2019" name="Int. J. Syst. Evol. Microbiol.">
        <title>The Global Catalogue of Microorganisms (GCM) 10K type strain sequencing project: providing services to taxonomists for standard genome sequencing and annotation.</title>
        <authorList>
            <consortium name="The Broad Institute Genomics Platform"/>
            <consortium name="The Broad Institute Genome Sequencing Center for Infectious Disease"/>
            <person name="Wu L."/>
            <person name="Ma J."/>
        </authorList>
    </citation>
    <scope>NUCLEOTIDE SEQUENCE [LARGE SCALE GENOMIC DNA]</scope>
    <source>
        <strain evidence="2">KCTC 52127</strain>
    </source>
</reference>
<comment type="caution">
    <text evidence="1">The sequence shown here is derived from an EMBL/GenBank/DDBJ whole genome shotgun (WGS) entry which is preliminary data.</text>
</comment>
<sequence>MKELPKDIVEEMRIRFDSDFNNANKILTEYLNKYDYLNSDRIIRCVIFLANDEIQSFKSFLESAKGDPRDVIWWAEYDNRDSLNNNKRVRDFSKPFKENTI</sequence>
<dbReference type="Proteomes" id="UP001597508">
    <property type="component" value="Unassembled WGS sequence"/>
</dbReference>
<organism evidence="1 2">
    <name type="scientific">Pseudotenacibaculum haliotis</name>
    <dbReference type="NCBI Taxonomy" id="1862138"/>
    <lineage>
        <taxon>Bacteria</taxon>
        <taxon>Pseudomonadati</taxon>
        <taxon>Bacteroidota</taxon>
        <taxon>Flavobacteriia</taxon>
        <taxon>Flavobacteriales</taxon>
        <taxon>Flavobacteriaceae</taxon>
        <taxon>Pseudotenacibaculum</taxon>
    </lineage>
</organism>
<protein>
    <submittedName>
        <fullName evidence="1">Uncharacterized protein</fullName>
    </submittedName>
</protein>